<dbReference type="PROSITE" id="PS51257">
    <property type="entry name" value="PROKAR_LIPOPROTEIN"/>
    <property type="match status" value="1"/>
</dbReference>
<reference evidence="3" key="1">
    <citation type="journal article" date="2020" name="mSystems">
        <title>Genome- and Community-Level Interaction Insights into Carbon Utilization and Element Cycling Functions of Hydrothermarchaeota in Hydrothermal Sediment.</title>
        <authorList>
            <person name="Zhou Z."/>
            <person name="Liu Y."/>
            <person name="Xu W."/>
            <person name="Pan J."/>
            <person name="Luo Z.H."/>
            <person name="Li M."/>
        </authorList>
    </citation>
    <scope>NUCLEOTIDE SEQUENCE [LARGE SCALE GENOMIC DNA]</scope>
    <source>
        <strain evidence="3">SpSt-508</strain>
    </source>
</reference>
<feature type="signal peptide" evidence="2">
    <location>
        <begin position="1"/>
        <end position="22"/>
    </location>
</feature>
<dbReference type="AlphaFoldDB" id="A0A7C4LNY8"/>
<protein>
    <submittedName>
        <fullName evidence="3">Uncharacterized protein</fullName>
    </submittedName>
</protein>
<evidence type="ECO:0000256" key="2">
    <source>
        <dbReference type="SAM" id="SignalP"/>
    </source>
</evidence>
<gene>
    <name evidence="3" type="ORF">ENS64_03895</name>
</gene>
<organism evidence="3">
    <name type="scientific">Schlesneria paludicola</name>
    <dbReference type="NCBI Taxonomy" id="360056"/>
    <lineage>
        <taxon>Bacteria</taxon>
        <taxon>Pseudomonadati</taxon>
        <taxon>Planctomycetota</taxon>
        <taxon>Planctomycetia</taxon>
        <taxon>Planctomycetales</taxon>
        <taxon>Planctomycetaceae</taxon>
        <taxon>Schlesneria</taxon>
    </lineage>
</organism>
<evidence type="ECO:0000256" key="1">
    <source>
        <dbReference type="SAM" id="MobiDB-lite"/>
    </source>
</evidence>
<evidence type="ECO:0000313" key="3">
    <source>
        <dbReference type="EMBL" id="HGT38391.1"/>
    </source>
</evidence>
<name>A0A7C4LNY8_9PLAN</name>
<feature type="compositionally biased region" description="Gly residues" evidence="1">
    <location>
        <begin position="27"/>
        <end position="36"/>
    </location>
</feature>
<accession>A0A7C4LNY8</accession>
<keyword evidence="2" id="KW-0732">Signal</keyword>
<proteinExistence type="predicted"/>
<feature type="chain" id="PRO_5028242075" evidence="2">
    <location>
        <begin position="23"/>
        <end position="144"/>
    </location>
</feature>
<feature type="region of interest" description="Disordered" evidence="1">
    <location>
        <begin position="24"/>
        <end position="49"/>
    </location>
</feature>
<dbReference type="EMBL" id="DSVQ01000007">
    <property type="protein sequence ID" value="HGT38391.1"/>
    <property type="molecule type" value="Genomic_DNA"/>
</dbReference>
<sequence length="144" mass="15299">MCSWGRTVGLLVVLTAAGGCSANTSPPGGGSAGSGAQGHVSPPHKPESFFSAVSQLPSRLDANREVSAASAARRELLDIIRWLPELAADTDLSRAEWEQVQRLTGDLERAVSSSPPDWAAARTRVDELFPLAHRADVLEQRSGR</sequence>
<comment type="caution">
    <text evidence="3">The sequence shown here is derived from an EMBL/GenBank/DDBJ whole genome shotgun (WGS) entry which is preliminary data.</text>
</comment>